<evidence type="ECO:0008006" key="4">
    <source>
        <dbReference type="Google" id="ProtNLM"/>
    </source>
</evidence>
<evidence type="ECO:0000313" key="3">
    <source>
        <dbReference type="Proteomes" id="UP000199087"/>
    </source>
</evidence>
<keyword evidence="1" id="KW-0812">Transmembrane</keyword>
<dbReference type="EMBL" id="CVRB01000003">
    <property type="protein sequence ID" value="CRK82865.1"/>
    <property type="molecule type" value="Genomic_DNA"/>
</dbReference>
<keyword evidence="1" id="KW-1133">Transmembrane helix</keyword>
<protein>
    <recommendedName>
        <fullName evidence="4">DUF2269 family protein</fullName>
    </recommendedName>
</protein>
<dbReference type="AlphaFoldDB" id="A0A0U1NXU9"/>
<keyword evidence="1" id="KW-0472">Membrane</keyword>
<evidence type="ECO:0000256" key="1">
    <source>
        <dbReference type="SAM" id="Phobius"/>
    </source>
</evidence>
<dbReference type="OrthoDB" id="2886943at2"/>
<keyword evidence="3" id="KW-1185">Reference proteome</keyword>
<gene>
    <name evidence="2" type="ORF">BN000_02817</name>
</gene>
<sequence>MHHILIFLHVLSALLLGAFIIVPFIVKRLNTLSSLEQTELSGTLLILVKVGEIALIGLLLTGGGMISEFSEMPSSLWMTVSGILLLIIGALLGMMHSKLKVLSASNQDKNKTNGYRKRLRVYSWITMVAVLLAILVMTNPELL</sequence>
<reference evidence="3" key="1">
    <citation type="submission" date="2015-05" db="EMBL/GenBank/DDBJ databases">
        <authorList>
            <person name="Urmite Genomes"/>
        </authorList>
    </citation>
    <scope>NUCLEOTIDE SEQUENCE [LARGE SCALE GENOMIC DNA]</scope>
    <source>
        <strain evidence="3">LF1</strain>
    </source>
</reference>
<feature type="transmembrane region" description="Helical" evidence="1">
    <location>
        <begin position="78"/>
        <end position="99"/>
    </location>
</feature>
<proteinExistence type="predicted"/>
<feature type="transmembrane region" description="Helical" evidence="1">
    <location>
        <begin position="6"/>
        <end position="26"/>
    </location>
</feature>
<feature type="transmembrane region" description="Helical" evidence="1">
    <location>
        <begin position="119"/>
        <end position="138"/>
    </location>
</feature>
<organism evidence="2 3">
    <name type="scientific">Neobacillus massiliamazoniensis</name>
    <dbReference type="NCBI Taxonomy" id="1499688"/>
    <lineage>
        <taxon>Bacteria</taxon>
        <taxon>Bacillati</taxon>
        <taxon>Bacillota</taxon>
        <taxon>Bacilli</taxon>
        <taxon>Bacillales</taxon>
        <taxon>Bacillaceae</taxon>
        <taxon>Neobacillus</taxon>
    </lineage>
</organism>
<accession>A0A0U1NXU9</accession>
<feature type="transmembrane region" description="Helical" evidence="1">
    <location>
        <begin position="46"/>
        <end position="66"/>
    </location>
</feature>
<evidence type="ECO:0000313" key="2">
    <source>
        <dbReference type="EMBL" id="CRK82865.1"/>
    </source>
</evidence>
<dbReference type="Proteomes" id="UP000199087">
    <property type="component" value="Unassembled WGS sequence"/>
</dbReference>
<name>A0A0U1NXU9_9BACI</name>
<dbReference type="RefSeq" id="WP_090635177.1">
    <property type="nucleotide sequence ID" value="NZ_CVRB01000003.1"/>
</dbReference>